<dbReference type="RefSeq" id="WP_132194703.1">
    <property type="nucleotide sequence ID" value="NZ_SMKY01000016.1"/>
</dbReference>
<dbReference type="EMBL" id="SMKY01000016">
    <property type="protein sequence ID" value="TDD88683.1"/>
    <property type="molecule type" value="Genomic_DNA"/>
</dbReference>
<proteinExistence type="predicted"/>
<dbReference type="OrthoDB" id="9781367at2"/>
<organism evidence="1 2">
    <name type="scientific">Actinomadura darangshiensis</name>
    <dbReference type="NCBI Taxonomy" id="705336"/>
    <lineage>
        <taxon>Bacteria</taxon>
        <taxon>Bacillati</taxon>
        <taxon>Actinomycetota</taxon>
        <taxon>Actinomycetes</taxon>
        <taxon>Streptosporangiales</taxon>
        <taxon>Thermomonosporaceae</taxon>
        <taxon>Actinomadura</taxon>
    </lineage>
</organism>
<keyword evidence="2" id="KW-1185">Reference proteome</keyword>
<dbReference type="AlphaFoldDB" id="A0A4R5BT65"/>
<comment type="caution">
    <text evidence="1">The sequence shown here is derived from an EMBL/GenBank/DDBJ whole genome shotgun (WGS) entry which is preliminary data.</text>
</comment>
<name>A0A4R5BT65_9ACTN</name>
<protein>
    <submittedName>
        <fullName evidence="1">Uncharacterized protein</fullName>
    </submittedName>
</protein>
<gene>
    <name evidence="1" type="ORF">E1293_06120</name>
</gene>
<evidence type="ECO:0000313" key="2">
    <source>
        <dbReference type="Proteomes" id="UP000295578"/>
    </source>
</evidence>
<accession>A0A4R5BT65</accession>
<reference evidence="1 2" key="1">
    <citation type="submission" date="2019-03" db="EMBL/GenBank/DDBJ databases">
        <title>Draft genome sequences of novel Actinobacteria.</title>
        <authorList>
            <person name="Sahin N."/>
            <person name="Ay H."/>
            <person name="Saygin H."/>
        </authorList>
    </citation>
    <scope>NUCLEOTIDE SEQUENCE [LARGE SCALE GENOMIC DNA]</scope>
    <source>
        <strain evidence="1 2">DSM 45941</strain>
    </source>
</reference>
<evidence type="ECO:0000313" key="1">
    <source>
        <dbReference type="EMBL" id="TDD88683.1"/>
    </source>
</evidence>
<dbReference type="Proteomes" id="UP000295578">
    <property type="component" value="Unassembled WGS sequence"/>
</dbReference>
<sequence length="133" mass="14111">MHVLGINAIFHDPAAALVPDGPARIHVPEPAADLALRALNAGHGLVLGDRQITHPVLPAGFWASVRAEAGNADDILMWRMHGPSWRNRAGEGRGLIRRHVLTTAAGLLALTAALRRRGTAAAVDLVLGGRRRP</sequence>